<dbReference type="InterPro" id="IPR008429">
    <property type="entry name" value="CLPTM1"/>
</dbReference>
<comment type="subcellular location">
    <subcellularLocation>
        <location evidence="1">Membrane</location>
        <topology evidence="1">Multi-pass membrane protein</topology>
    </subcellularLocation>
</comment>
<feature type="transmembrane region" description="Helical" evidence="6">
    <location>
        <begin position="233"/>
        <end position="252"/>
    </location>
</feature>
<evidence type="ECO:0000256" key="4">
    <source>
        <dbReference type="ARBA" id="ARBA00022989"/>
    </source>
</evidence>
<evidence type="ECO:0000256" key="2">
    <source>
        <dbReference type="ARBA" id="ARBA00009310"/>
    </source>
</evidence>
<evidence type="ECO:0000313" key="8">
    <source>
        <dbReference type="Proteomes" id="UP000515908"/>
    </source>
</evidence>
<dbReference type="AlphaFoldDB" id="A0A7G2CE57"/>
<dbReference type="GO" id="GO:0012505">
    <property type="term" value="C:endomembrane system"/>
    <property type="evidence" value="ECO:0007669"/>
    <property type="project" value="TreeGrafter"/>
</dbReference>
<name>A0A7G2CE57_9TRYP</name>
<feature type="transmembrane region" description="Helical" evidence="6">
    <location>
        <begin position="324"/>
        <end position="345"/>
    </location>
</feature>
<dbReference type="EMBL" id="LR877151">
    <property type="protein sequence ID" value="CAD2216983.1"/>
    <property type="molecule type" value="Genomic_DNA"/>
</dbReference>
<feature type="transmembrane region" description="Helical" evidence="6">
    <location>
        <begin position="171"/>
        <end position="192"/>
    </location>
</feature>
<feature type="transmembrane region" description="Helical" evidence="6">
    <location>
        <begin position="299"/>
        <end position="318"/>
    </location>
</feature>
<comment type="similarity">
    <text evidence="2">Belongs to the CLPTM1 family.</text>
</comment>
<proteinExistence type="inferred from homology"/>
<evidence type="ECO:0000256" key="3">
    <source>
        <dbReference type="ARBA" id="ARBA00022692"/>
    </source>
</evidence>
<keyword evidence="8" id="KW-1185">Reference proteome</keyword>
<evidence type="ECO:0000256" key="1">
    <source>
        <dbReference type="ARBA" id="ARBA00004141"/>
    </source>
</evidence>
<evidence type="ECO:0000313" key="7">
    <source>
        <dbReference type="EMBL" id="CAD2216983.1"/>
    </source>
</evidence>
<dbReference type="PANTHER" id="PTHR21347:SF0">
    <property type="entry name" value="LIPID SCRAMBLASE CLPTM1L"/>
    <property type="match status" value="1"/>
</dbReference>
<dbReference type="PANTHER" id="PTHR21347">
    <property type="entry name" value="CLEFT LIP AND PALATE ASSOCIATED TRANSMEMBRANE PROTEIN-RELATED"/>
    <property type="match status" value="1"/>
</dbReference>
<organism evidence="7 8">
    <name type="scientific">Angomonas deanei</name>
    <dbReference type="NCBI Taxonomy" id="59799"/>
    <lineage>
        <taxon>Eukaryota</taxon>
        <taxon>Discoba</taxon>
        <taxon>Euglenozoa</taxon>
        <taxon>Kinetoplastea</taxon>
        <taxon>Metakinetoplastina</taxon>
        <taxon>Trypanosomatida</taxon>
        <taxon>Trypanosomatidae</taxon>
        <taxon>Strigomonadinae</taxon>
        <taxon>Angomonas</taxon>
    </lineage>
</organism>
<dbReference type="VEuPathDB" id="TriTrypDB:ADEAN_000446100"/>
<protein>
    <submittedName>
        <fullName evidence="7">Cleft lip and palate transmembrane protein 1 (CLPTM1), putative</fullName>
    </submittedName>
</protein>
<reference evidence="7 8" key="1">
    <citation type="submission" date="2020-08" db="EMBL/GenBank/DDBJ databases">
        <authorList>
            <person name="Newling K."/>
            <person name="Davey J."/>
            <person name="Forrester S."/>
        </authorList>
    </citation>
    <scope>NUCLEOTIDE SEQUENCE [LARGE SCALE GENOMIC DNA]</scope>
    <source>
        <strain evidence="8">Crithidia deanei Carvalho (ATCC PRA-265)</strain>
    </source>
</reference>
<keyword evidence="3 6" id="KW-0812">Transmembrane</keyword>
<keyword evidence="4 6" id="KW-1133">Transmembrane helix</keyword>
<accession>A0A7G2CE57</accession>
<dbReference type="Pfam" id="PF05602">
    <property type="entry name" value="CLPTM1"/>
    <property type="match status" value="1"/>
</dbReference>
<gene>
    <name evidence="7" type="ORF">ADEAN_000446100</name>
</gene>
<sequence length="430" mass="49538">MNLSVTRTLDLSDCLVGPCTADVIVKWKAKGVVHETRQSLIRHLHRQGDSKTHKGSLAPFVQSRLTVSPIIEFTTPLPPQYARLVHITDDFQYIPAVVIDRFWLLRQHMIEINESSVAGIPNITIDIWPTTHWKVLWFRKLDISFRQQQQSGLLSAEDADEIKRIFLETNVYLLAVTGIVTVLHMVFEYLAFSNTIKFWKGKSDFSGLSLKTLGINCYFESITFLYLLESNEASWMILFPAFVGCLVQYWTFAKTVKVSRAASVDSSEAGGFSLCGLKISFPAAYDSKTREYDDKAVKYLTLAMIPFLIGYSIYSALYGEHKGVYSYLIYTQAQFVYFFGFAMMTPQLFINYKLKTVSQLPWRSFVFKSLNTVIDDLFSFIVKMPMAHRIACFRDDVVFAILLYQRWIYPVDKSRREEDNDEIVDEKKNQ</sequence>
<dbReference type="GO" id="GO:0016020">
    <property type="term" value="C:membrane"/>
    <property type="evidence" value="ECO:0007669"/>
    <property type="project" value="UniProtKB-SubCell"/>
</dbReference>
<evidence type="ECO:0000256" key="5">
    <source>
        <dbReference type="ARBA" id="ARBA00023136"/>
    </source>
</evidence>
<dbReference type="Proteomes" id="UP000515908">
    <property type="component" value="Chromosome 07"/>
</dbReference>
<keyword evidence="5 6" id="KW-0472">Membrane</keyword>
<dbReference type="OrthoDB" id="378564at2759"/>
<evidence type="ECO:0000256" key="6">
    <source>
        <dbReference type="SAM" id="Phobius"/>
    </source>
</evidence>